<dbReference type="PANTHER" id="PTHR31157:SF1">
    <property type="entry name" value="SCP DOMAIN-CONTAINING PROTEIN"/>
    <property type="match status" value="1"/>
</dbReference>
<dbReference type="SUPFAM" id="SSF55797">
    <property type="entry name" value="PR-1-like"/>
    <property type="match status" value="1"/>
</dbReference>
<keyword evidence="4" id="KW-1185">Reference proteome</keyword>
<evidence type="ECO:0000256" key="1">
    <source>
        <dbReference type="SAM" id="MobiDB-lite"/>
    </source>
</evidence>
<evidence type="ECO:0000313" key="3">
    <source>
        <dbReference type="EMBL" id="QVV88095.1"/>
    </source>
</evidence>
<dbReference type="InterPro" id="IPR014044">
    <property type="entry name" value="CAP_dom"/>
</dbReference>
<dbReference type="RefSeq" id="WP_214418912.1">
    <property type="nucleotide sequence ID" value="NZ_CP075546.1"/>
</dbReference>
<evidence type="ECO:0000259" key="2">
    <source>
        <dbReference type="Pfam" id="PF00188"/>
    </source>
</evidence>
<proteinExistence type="predicted"/>
<reference evidence="3 4" key="1">
    <citation type="submission" date="2021-05" db="EMBL/GenBank/DDBJ databases">
        <title>A novel Methanospirillum isolate from a pyrite-forming mixed culture.</title>
        <authorList>
            <person name="Bunk B."/>
            <person name="Sproer C."/>
            <person name="Spring S."/>
            <person name="Pester M."/>
        </authorList>
    </citation>
    <scope>NUCLEOTIDE SEQUENCE [LARGE SCALE GENOMIC DNA]</scope>
    <source>
        <strain evidence="3 4">J.3.6.1-F.2.7.3</strain>
    </source>
</reference>
<sequence>MNSDDHVMRRFSFFVFCLFCITCTQIPVTAVSIGPDLIITDLTGKNSAYTGYPYEGIISIENRGDQTSGITTVYVFLRDAADPEINGTVSAIPVDPIRSGQVVNLSYIGTVPDDLPQGEYSLYGYIQHRGSRVIENTKALARLSTPVTVIEKPVPDQKGLESGIIAGIQDLTNEYRIRQGLHPLSWDDDLAIIADRYAEELSKTGRLSHTDQSGDGPSDRAEAFGYPTTKEIVGGVRIGISENLAYIGTGMVSGVGYVDPTNSSAIATALMDGWMNSPGHKKNILDPLSDRFGIGLFWNEEYYYAVSDFW</sequence>
<protein>
    <submittedName>
        <fullName evidence="3">CAP domain-containing protein</fullName>
    </submittedName>
</protein>
<dbReference type="GeneID" id="65097962"/>
<gene>
    <name evidence="3" type="ORF">KHC33_12220</name>
</gene>
<dbReference type="KEGG" id="mrtj:KHC33_12220"/>
<name>A0A8E7EJ53_9EURY</name>
<dbReference type="PANTHER" id="PTHR31157">
    <property type="entry name" value="SCP DOMAIN-CONTAINING PROTEIN"/>
    <property type="match status" value="1"/>
</dbReference>
<dbReference type="Pfam" id="PF00188">
    <property type="entry name" value="CAP"/>
    <property type="match status" value="1"/>
</dbReference>
<accession>A0A8E7EJ53</accession>
<feature type="region of interest" description="Disordered" evidence="1">
    <location>
        <begin position="204"/>
        <end position="223"/>
    </location>
</feature>
<dbReference type="Gene3D" id="3.40.33.10">
    <property type="entry name" value="CAP"/>
    <property type="match status" value="1"/>
</dbReference>
<dbReference type="EMBL" id="CP075546">
    <property type="protein sequence ID" value="QVV88095.1"/>
    <property type="molecule type" value="Genomic_DNA"/>
</dbReference>
<dbReference type="Proteomes" id="UP000680656">
    <property type="component" value="Chromosome"/>
</dbReference>
<dbReference type="AlphaFoldDB" id="A0A8E7EJ53"/>
<evidence type="ECO:0000313" key="4">
    <source>
        <dbReference type="Proteomes" id="UP000680656"/>
    </source>
</evidence>
<dbReference type="Gene3D" id="2.60.40.10">
    <property type="entry name" value="Immunoglobulins"/>
    <property type="match status" value="1"/>
</dbReference>
<dbReference type="InterPro" id="IPR035940">
    <property type="entry name" value="CAP_sf"/>
</dbReference>
<organism evidence="3 4">
    <name type="scientific">Methanospirillum purgamenti</name>
    <dbReference type="NCBI Taxonomy" id="2834276"/>
    <lineage>
        <taxon>Archaea</taxon>
        <taxon>Methanobacteriati</taxon>
        <taxon>Methanobacteriota</taxon>
        <taxon>Stenosarchaea group</taxon>
        <taxon>Methanomicrobia</taxon>
        <taxon>Methanomicrobiales</taxon>
        <taxon>Methanospirillaceae</taxon>
        <taxon>Methanospirillum</taxon>
    </lineage>
</organism>
<dbReference type="CDD" id="cd05379">
    <property type="entry name" value="CAP_bacterial"/>
    <property type="match status" value="1"/>
</dbReference>
<dbReference type="InterPro" id="IPR013783">
    <property type="entry name" value="Ig-like_fold"/>
</dbReference>
<feature type="compositionally biased region" description="Polar residues" evidence="1">
    <location>
        <begin position="205"/>
        <end position="215"/>
    </location>
</feature>
<feature type="domain" description="SCP" evidence="2">
    <location>
        <begin position="170"/>
        <end position="300"/>
    </location>
</feature>